<reference evidence="5 6" key="1">
    <citation type="journal article" date="2020" name="ISME J.">
        <title>Comparative genomics reveals insights into cyanobacterial evolution and habitat adaptation.</title>
        <authorList>
            <person name="Chen M.Y."/>
            <person name="Teng W.K."/>
            <person name="Zhao L."/>
            <person name="Hu C.X."/>
            <person name="Zhou Y.K."/>
            <person name="Han B.P."/>
            <person name="Song L.R."/>
            <person name="Shu W.S."/>
        </authorList>
    </citation>
    <scope>NUCLEOTIDE SEQUENCE [LARGE SCALE GENOMIC DNA]</scope>
    <source>
        <strain evidence="5 6">FACHB-723</strain>
    </source>
</reference>
<keyword evidence="3" id="KW-0378">Hydrolase</keyword>
<dbReference type="InterPro" id="IPR037038">
    <property type="entry name" value="HepT-like_sf"/>
</dbReference>
<dbReference type="RefSeq" id="WP_190402442.1">
    <property type="nucleotide sequence ID" value="NZ_JACJQB010000006.1"/>
</dbReference>
<evidence type="ECO:0000256" key="2">
    <source>
        <dbReference type="ARBA" id="ARBA00022722"/>
    </source>
</evidence>
<sequence>MREQVDLLKLFLEIDEAIRRIERRFNGIKEPDDFIRDDDGLDRLDGINMMLIAISENICRIDKIIGKGTLNKYPDVNWGEVKGIRNILAHAYFDADHEEVYTICAFELECLKQTLAKIRSDIC</sequence>
<protein>
    <submittedName>
        <fullName evidence="5">DUF86 domain-containing protein</fullName>
    </submittedName>
</protein>
<keyword evidence="2" id="KW-0540">Nuclease</keyword>
<evidence type="ECO:0000313" key="6">
    <source>
        <dbReference type="Proteomes" id="UP000642094"/>
    </source>
</evidence>
<evidence type="ECO:0000313" key="5">
    <source>
        <dbReference type="EMBL" id="MBD2187564.1"/>
    </source>
</evidence>
<comment type="similarity">
    <text evidence="4">Belongs to the HepT RNase toxin family.</text>
</comment>
<evidence type="ECO:0000256" key="3">
    <source>
        <dbReference type="ARBA" id="ARBA00022801"/>
    </source>
</evidence>
<gene>
    <name evidence="5" type="ORF">H6F41_05315</name>
</gene>
<name>A0ABR7ZUZ9_9CYAN</name>
<organism evidence="5 6">
    <name type="scientific">Pseudanabaena mucicola FACHB-723</name>
    <dbReference type="NCBI Taxonomy" id="2692860"/>
    <lineage>
        <taxon>Bacteria</taxon>
        <taxon>Bacillati</taxon>
        <taxon>Cyanobacteriota</taxon>
        <taxon>Cyanophyceae</taxon>
        <taxon>Pseudanabaenales</taxon>
        <taxon>Pseudanabaenaceae</taxon>
        <taxon>Pseudanabaena</taxon>
    </lineage>
</organism>
<comment type="caution">
    <text evidence="5">The sequence shown here is derived from an EMBL/GenBank/DDBJ whole genome shotgun (WGS) entry which is preliminary data.</text>
</comment>
<accession>A0ABR7ZUZ9</accession>
<dbReference type="InterPro" id="IPR008201">
    <property type="entry name" value="HepT-like"/>
</dbReference>
<proteinExistence type="inferred from homology"/>
<dbReference type="Pfam" id="PF01934">
    <property type="entry name" value="HepT-like"/>
    <property type="match status" value="1"/>
</dbReference>
<keyword evidence="1" id="KW-1277">Toxin-antitoxin system</keyword>
<evidence type="ECO:0000256" key="4">
    <source>
        <dbReference type="ARBA" id="ARBA00024207"/>
    </source>
</evidence>
<dbReference type="EMBL" id="JACJQB010000006">
    <property type="protein sequence ID" value="MBD2187564.1"/>
    <property type="molecule type" value="Genomic_DNA"/>
</dbReference>
<dbReference type="Proteomes" id="UP000642094">
    <property type="component" value="Unassembled WGS sequence"/>
</dbReference>
<dbReference type="Gene3D" id="1.20.120.580">
    <property type="entry name" value="bsu32300-like"/>
    <property type="match status" value="1"/>
</dbReference>
<keyword evidence="6" id="KW-1185">Reference proteome</keyword>
<evidence type="ECO:0000256" key="1">
    <source>
        <dbReference type="ARBA" id="ARBA00022649"/>
    </source>
</evidence>